<feature type="compositionally biased region" description="Basic residues" evidence="1">
    <location>
        <begin position="1"/>
        <end position="23"/>
    </location>
</feature>
<reference evidence="2 3" key="2">
    <citation type="journal article" date="2013" name="Plant Cell Physiol.">
        <title>Rice Annotation Project Database (RAP-DB): an integrative and interactive database for rice genomics.</title>
        <authorList>
            <person name="Sakai H."/>
            <person name="Lee S.S."/>
            <person name="Tanaka T."/>
            <person name="Numa H."/>
            <person name="Kim J."/>
            <person name="Kawahara Y."/>
            <person name="Wakimoto H."/>
            <person name="Yang C.C."/>
            <person name="Iwamoto M."/>
            <person name="Abe T."/>
            <person name="Yamada Y."/>
            <person name="Muto A."/>
            <person name="Inokuchi H."/>
            <person name="Ikemura T."/>
            <person name="Matsumoto T."/>
            <person name="Sasaki T."/>
            <person name="Itoh T."/>
        </authorList>
    </citation>
    <scope>NUCLEOTIDE SEQUENCE [LARGE SCALE GENOMIC DNA]</scope>
    <source>
        <strain evidence="3">cv. Nipponbare</strain>
    </source>
</reference>
<evidence type="ECO:0000313" key="3">
    <source>
        <dbReference type="Proteomes" id="UP000059680"/>
    </source>
</evidence>
<feature type="region of interest" description="Disordered" evidence="1">
    <location>
        <begin position="1"/>
        <end position="40"/>
    </location>
</feature>
<protein>
    <submittedName>
        <fullName evidence="2">Os03g0428000 protein</fullName>
    </submittedName>
</protein>
<organism evidence="2 3">
    <name type="scientific">Oryza sativa subsp. japonica</name>
    <name type="common">Rice</name>
    <dbReference type="NCBI Taxonomy" id="39947"/>
    <lineage>
        <taxon>Eukaryota</taxon>
        <taxon>Viridiplantae</taxon>
        <taxon>Streptophyta</taxon>
        <taxon>Embryophyta</taxon>
        <taxon>Tracheophyta</taxon>
        <taxon>Spermatophyta</taxon>
        <taxon>Magnoliopsida</taxon>
        <taxon>Liliopsida</taxon>
        <taxon>Poales</taxon>
        <taxon>Poaceae</taxon>
        <taxon>BOP clade</taxon>
        <taxon>Oryzoideae</taxon>
        <taxon>Oryzeae</taxon>
        <taxon>Oryzinae</taxon>
        <taxon>Oryza</taxon>
        <taxon>Oryza sativa</taxon>
    </lineage>
</organism>
<dbReference type="AlphaFoldDB" id="A0A0P0VZP9"/>
<accession>A0A0P0VZP9</accession>
<keyword evidence="3" id="KW-1185">Reference proteome</keyword>
<sequence length="65" mass="7248">ARGKRQQRCRGGAGRRRGRRRRCRPEAETRTPRTAPAPPLLPSSASYMIFHCCCYQGCAGTIAQD</sequence>
<dbReference type="Gramene" id="Os03t0428000-01">
    <property type="protein sequence ID" value="Os03t0428000-01"/>
    <property type="gene ID" value="Os03g0428000"/>
</dbReference>
<dbReference type="ExpressionAtlas" id="A0A0P0VZP9">
    <property type="expression patterns" value="baseline and differential"/>
</dbReference>
<name>A0A0P0VZP9_ORYSJ</name>
<feature type="non-terminal residue" evidence="2">
    <location>
        <position position="1"/>
    </location>
</feature>
<proteinExistence type="predicted"/>
<reference evidence="2 3" key="3">
    <citation type="journal article" date="2013" name="Rice">
        <title>Improvement of the Oryza sativa Nipponbare reference genome using next generation sequence and optical map data.</title>
        <authorList>
            <person name="Kawahara Y."/>
            <person name="de la Bastide M."/>
            <person name="Hamilton J.P."/>
            <person name="Kanamori H."/>
            <person name="McCombie W.R."/>
            <person name="Ouyang S."/>
            <person name="Schwartz D.C."/>
            <person name="Tanaka T."/>
            <person name="Wu J."/>
            <person name="Zhou S."/>
            <person name="Childs K.L."/>
            <person name="Davidson R.M."/>
            <person name="Lin H."/>
            <person name="Quesada-Ocampo L."/>
            <person name="Vaillancourt B."/>
            <person name="Sakai H."/>
            <person name="Lee S.S."/>
            <person name="Kim J."/>
            <person name="Numa H."/>
            <person name="Itoh T."/>
            <person name="Buell C.R."/>
            <person name="Matsumoto T."/>
        </authorList>
    </citation>
    <scope>NUCLEOTIDE SEQUENCE [LARGE SCALE GENOMIC DNA]</scope>
    <source>
        <strain evidence="3">cv. Nipponbare</strain>
    </source>
</reference>
<evidence type="ECO:0000313" key="2">
    <source>
        <dbReference type="EMBL" id="BAS84795.1"/>
    </source>
</evidence>
<evidence type="ECO:0000256" key="1">
    <source>
        <dbReference type="SAM" id="MobiDB-lite"/>
    </source>
</evidence>
<gene>
    <name evidence="2" type="ordered locus">Os03g0428000</name>
    <name evidence="2" type="ORF">OSNPB_030428000</name>
</gene>
<reference evidence="3" key="1">
    <citation type="journal article" date="2005" name="Nature">
        <title>The map-based sequence of the rice genome.</title>
        <authorList>
            <consortium name="International rice genome sequencing project (IRGSP)"/>
            <person name="Matsumoto T."/>
            <person name="Wu J."/>
            <person name="Kanamori H."/>
            <person name="Katayose Y."/>
            <person name="Fujisawa M."/>
            <person name="Namiki N."/>
            <person name="Mizuno H."/>
            <person name="Yamamoto K."/>
            <person name="Antonio B.A."/>
            <person name="Baba T."/>
            <person name="Sakata K."/>
            <person name="Nagamura Y."/>
            <person name="Aoki H."/>
            <person name="Arikawa K."/>
            <person name="Arita K."/>
            <person name="Bito T."/>
            <person name="Chiden Y."/>
            <person name="Fujitsuka N."/>
            <person name="Fukunaka R."/>
            <person name="Hamada M."/>
            <person name="Harada C."/>
            <person name="Hayashi A."/>
            <person name="Hijishita S."/>
            <person name="Honda M."/>
            <person name="Hosokawa S."/>
            <person name="Ichikawa Y."/>
            <person name="Idonuma A."/>
            <person name="Iijima M."/>
            <person name="Ikeda M."/>
            <person name="Ikeno M."/>
            <person name="Ito K."/>
            <person name="Ito S."/>
            <person name="Ito T."/>
            <person name="Ito Y."/>
            <person name="Ito Y."/>
            <person name="Iwabuchi A."/>
            <person name="Kamiya K."/>
            <person name="Karasawa W."/>
            <person name="Kurita K."/>
            <person name="Katagiri S."/>
            <person name="Kikuta A."/>
            <person name="Kobayashi H."/>
            <person name="Kobayashi N."/>
            <person name="Machita K."/>
            <person name="Maehara T."/>
            <person name="Masukawa M."/>
            <person name="Mizubayashi T."/>
            <person name="Mukai Y."/>
            <person name="Nagasaki H."/>
            <person name="Nagata Y."/>
            <person name="Naito S."/>
            <person name="Nakashima M."/>
            <person name="Nakama Y."/>
            <person name="Nakamichi Y."/>
            <person name="Nakamura M."/>
            <person name="Meguro A."/>
            <person name="Negishi M."/>
            <person name="Ohta I."/>
            <person name="Ohta T."/>
            <person name="Okamoto M."/>
            <person name="Ono N."/>
            <person name="Saji S."/>
            <person name="Sakaguchi M."/>
            <person name="Sakai K."/>
            <person name="Shibata M."/>
            <person name="Shimokawa T."/>
            <person name="Song J."/>
            <person name="Takazaki Y."/>
            <person name="Terasawa K."/>
            <person name="Tsugane M."/>
            <person name="Tsuji K."/>
            <person name="Ueda S."/>
            <person name="Waki K."/>
            <person name="Yamagata H."/>
            <person name="Yamamoto M."/>
            <person name="Yamamoto S."/>
            <person name="Yamane H."/>
            <person name="Yoshiki S."/>
            <person name="Yoshihara R."/>
            <person name="Yukawa K."/>
            <person name="Zhong H."/>
            <person name="Yano M."/>
            <person name="Yuan Q."/>
            <person name="Ouyang S."/>
            <person name="Liu J."/>
            <person name="Jones K.M."/>
            <person name="Gansberger K."/>
            <person name="Moffat K."/>
            <person name="Hill J."/>
            <person name="Bera J."/>
            <person name="Fadrosh D."/>
            <person name="Jin S."/>
            <person name="Johri S."/>
            <person name="Kim M."/>
            <person name="Overton L."/>
            <person name="Reardon M."/>
            <person name="Tsitrin T."/>
            <person name="Vuong H."/>
            <person name="Weaver B."/>
            <person name="Ciecko A."/>
            <person name="Tallon L."/>
            <person name="Jackson J."/>
            <person name="Pai G."/>
            <person name="Aken S.V."/>
            <person name="Utterback T."/>
            <person name="Reidmuller S."/>
            <person name="Feldblyum T."/>
            <person name="Hsiao J."/>
            <person name="Zismann V."/>
            <person name="Iobst S."/>
            <person name="de Vazeille A.R."/>
            <person name="Buell C.R."/>
            <person name="Ying K."/>
            <person name="Li Y."/>
            <person name="Lu T."/>
            <person name="Huang Y."/>
            <person name="Zhao Q."/>
            <person name="Feng Q."/>
            <person name="Zhang L."/>
            <person name="Zhu J."/>
            <person name="Weng Q."/>
            <person name="Mu J."/>
            <person name="Lu Y."/>
            <person name="Fan D."/>
            <person name="Liu Y."/>
            <person name="Guan J."/>
            <person name="Zhang Y."/>
            <person name="Yu S."/>
            <person name="Liu X."/>
            <person name="Zhang Y."/>
            <person name="Hong G."/>
            <person name="Han B."/>
            <person name="Choisne N."/>
            <person name="Demange N."/>
            <person name="Orjeda G."/>
            <person name="Samain S."/>
            <person name="Cattolico L."/>
            <person name="Pelletier E."/>
            <person name="Couloux A."/>
            <person name="Segurens B."/>
            <person name="Wincker P."/>
            <person name="D'Hont A."/>
            <person name="Scarpelli C."/>
            <person name="Weissenbach J."/>
            <person name="Salanoubat M."/>
            <person name="Quetier F."/>
            <person name="Yu Y."/>
            <person name="Kim H.R."/>
            <person name="Rambo T."/>
            <person name="Currie J."/>
            <person name="Collura K."/>
            <person name="Luo M."/>
            <person name="Yang T."/>
            <person name="Ammiraju J.S.S."/>
            <person name="Engler F."/>
            <person name="Soderlund C."/>
            <person name="Wing R.A."/>
            <person name="Palmer L.E."/>
            <person name="de la Bastide M."/>
            <person name="Spiegel L."/>
            <person name="Nascimento L."/>
            <person name="Zutavern T."/>
            <person name="O'Shaughnessy A."/>
            <person name="Dike S."/>
            <person name="Dedhia N."/>
            <person name="Preston R."/>
            <person name="Balija V."/>
            <person name="McCombie W.R."/>
            <person name="Chow T."/>
            <person name="Chen H."/>
            <person name="Chung M."/>
            <person name="Chen C."/>
            <person name="Shaw J."/>
            <person name="Wu H."/>
            <person name="Hsiao K."/>
            <person name="Chao Y."/>
            <person name="Chu M."/>
            <person name="Cheng C."/>
            <person name="Hour A."/>
            <person name="Lee P."/>
            <person name="Lin S."/>
            <person name="Lin Y."/>
            <person name="Liou J."/>
            <person name="Liu S."/>
            <person name="Hsing Y."/>
            <person name="Raghuvanshi S."/>
            <person name="Mohanty A."/>
            <person name="Bharti A.K."/>
            <person name="Gaur A."/>
            <person name="Gupta V."/>
            <person name="Kumar D."/>
            <person name="Ravi V."/>
            <person name="Vij S."/>
            <person name="Kapur A."/>
            <person name="Khurana P."/>
            <person name="Khurana P."/>
            <person name="Khurana J.P."/>
            <person name="Tyagi A.K."/>
            <person name="Gaikwad K."/>
            <person name="Singh A."/>
            <person name="Dalal V."/>
            <person name="Srivastava S."/>
            <person name="Dixit A."/>
            <person name="Pal A.K."/>
            <person name="Ghazi I.A."/>
            <person name="Yadav M."/>
            <person name="Pandit A."/>
            <person name="Bhargava A."/>
            <person name="Sureshbabu K."/>
            <person name="Batra K."/>
            <person name="Sharma T.R."/>
            <person name="Mohapatra T."/>
            <person name="Singh N.K."/>
            <person name="Messing J."/>
            <person name="Nelson A.B."/>
            <person name="Fuks G."/>
            <person name="Kavchok S."/>
            <person name="Keizer G."/>
            <person name="Linton E."/>
            <person name="Llaca V."/>
            <person name="Song R."/>
            <person name="Tanyolac B."/>
            <person name="Young S."/>
            <person name="Ho-Il K."/>
            <person name="Hahn J.H."/>
            <person name="Sangsakoo G."/>
            <person name="Vanavichit A."/>
            <person name="de Mattos Luiz.A.T."/>
            <person name="Zimmer P.D."/>
            <person name="Malone G."/>
            <person name="Dellagostin O."/>
            <person name="de Oliveira A.C."/>
            <person name="Bevan M."/>
            <person name="Bancroft I."/>
            <person name="Minx P."/>
            <person name="Cordum H."/>
            <person name="Wilson R."/>
            <person name="Cheng Z."/>
            <person name="Jin W."/>
            <person name="Jiang J."/>
            <person name="Leong S.A."/>
            <person name="Iwama H."/>
            <person name="Gojobori T."/>
            <person name="Itoh T."/>
            <person name="Niimura Y."/>
            <person name="Fujii Y."/>
            <person name="Habara T."/>
            <person name="Sakai H."/>
            <person name="Sato Y."/>
            <person name="Wilson G."/>
            <person name="Kumar K."/>
            <person name="McCouch S."/>
            <person name="Juretic N."/>
            <person name="Hoen D."/>
            <person name="Wright S."/>
            <person name="Bruskiewich R."/>
            <person name="Bureau T."/>
            <person name="Miyao A."/>
            <person name="Hirochika H."/>
            <person name="Nishikawa T."/>
            <person name="Kadowaki K."/>
            <person name="Sugiura M."/>
            <person name="Burr B."/>
            <person name="Sasaki T."/>
        </authorList>
    </citation>
    <scope>NUCLEOTIDE SEQUENCE [LARGE SCALE GENOMIC DNA]</scope>
    <source>
        <strain evidence="3">cv. Nipponbare</strain>
    </source>
</reference>
<dbReference type="Proteomes" id="UP000059680">
    <property type="component" value="Chromosome 3"/>
</dbReference>
<dbReference type="EMBL" id="AP014959">
    <property type="protein sequence ID" value="BAS84795.1"/>
    <property type="molecule type" value="Genomic_DNA"/>
</dbReference>